<organism evidence="2 3">
    <name type="scientific">Basidiobolus ranarum</name>
    <dbReference type="NCBI Taxonomy" id="34480"/>
    <lineage>
        <taxon>Eukaryota</taxon>
        <taxon>Fungi</taxon>
        <taxon>Fungi incertae sedis</taxon>
        <taxon>Zoopagomycota</taxon>
        <taxon>Entomophthoromycotina</taxon>
        <taxon>Basidiobolomycetes</taxon>
        <taxon>Basidiobolales</taxon>
        <taxon>Basidiobolaceae</taxon>
        <taxon>Basidiobolus</taxon>
    </lineage>
</organism>
<dbReference type="EMBL" id="JASJQH010007394">
    <property type="protein sequence ID" value="KAK9709655.1"/>
    <property type="molecule type" value="Genomic_DNA"/>
</dbReference>
<reference evidence="2 3" key="1">
    <citation type="submission" date="2023-04" db="EMBL/GenBank/DDBJ databases">
        <title>Genome of Basidiobolus ranarum AG-B5.</title>
        <authorList>
            <person name="Stajich J.E."/>
            <person name="Carter-House D."/>
            <person name="Gryganskyi A."/>
        </authorList>
    </citation>
    <scope>NUCLEOTIDE SEQUENCE [LARGE SCALE GENOMIC DNA]</scope>
    <source>
        <strain evidence="2 3">AG-B5</strain>
    </source>
</reference>
<evidence type="ECO:0000313" key="3">
    <source>
        <dbReference type="Proteomes" id="UP001479436"/>
    </source>
</evidence>
<evidence type="ECO:0000313" key="2">
    <source>
        <dbReference type="EMBL" id="KAK9709655.1"/>
    </source>
</evidence>
<accession>A0ABR2VXW9</accession>
<protein>
    <submittedName>
        <fullName evidence="2">Uncharacterized protein</fullName>
    </submittedName>
</protein>
<comment type="caution">
    <text evidence="2">The sequence shown here is derived from an EMBL/GenBank/DDBJ whole genome shotgun (WGS) entry which is preliminary data.</text>
</comment>
<feature type="chain" id="PRO_5046932430" evidence="1">
    <location>
        <begin position="19"/>
        <end position="148"/>
    </location>
</feature>
<dbReference type="Proteomes" id="UP001479436">
    <property type="component" value="Unassembled WGS sequence"/>
</dbReference>
<gene>
    <name evidence="2" type="ORF">K7432_008891</name>
</gene>
<proteinExistence type="predicted"/>
<keyword evidence="1" id="KW-0732">Signal</keyword>
<evidence type="ECO:0000256" key="1">
    <source>
        <dbReference type="SAM" id="SignalP"/>
    </source>
</evidence>
<feature type="signal peptide" evidence="1">
    <location>
        <begin position="1"/>
        <end position="18"/>
    </location>
</feature>
<name>A0ABR2VXW9_9FUNG</name>
<sequence length="148" mass="16011">MKSFFAIALAALATQISAAPVGSPSQCDGWEVAALEHASGQEATFASNDQVVLKWTVSGSEVTNIREVDLYSAKTNEFLHTQYRNYPGVSATSGELSFTLSVPLCLQRDDSYYLGVYSSSSGQDMNCFLRTPDFQLTADPNGDYTVCP</sequence>
<keyword evidence="3" id="KW-1185">Reference proteome</keyword>